<reference evidence="1 2" key="1">
    <citation type="submission" date="2019-03" db="EMBL/GenBank/DDBJ databases">
        <title>First draft genome of Liparis tanakae, snailfish: a comprehensive survey of snailfish specific genes.</title>
        <authorList>
            <person name="Kim W."/>
            <person name="Song I."/>
            <person name="Jeong J.-H."/>
            <person name="Kim D."/>
            <person name="Kim S."/>
            <person name="Ryu S."/>
            <person name="Song J.Y."/>
            <person name="Lee S.K."/>
        </authorList>
    </citation>
    <scope>NUCLEOTIDE SEQUENCE [LARGE SCALE GENOMIC DNA]</scope>
    <source>
        <tissue evidence="1">Muscle</tissue>
    </source>
</reference>
<evidence type="ECO:0000313" key="2">
    <source>
        <dbReference type="Proteomes" id="UP000314294"/>
    </source>
</evidence>
<dbReference type="AlphaFoldDB" id="A0A4Z2IQS4"/>
<sequence>MEEGMKTHDGPLCLSQPTNCKLLQEKGLWASTCTQASGIESVELSSLLWKSPSGQVREVSVRLVGRCIGSRGELDLMQRLSVVGPLAEAFRHPLRNPFS</sequence>
<gene>
    <name evidence="1" type="ORF">EYF80_009590</name>
</gene>
<dbReference type="EMBL" id="SRLO01000056">
    <property type="protein sequence ID" value="TNN80265.1"/>
    <property type="molecule type" value="Genomic_DNA"/>
</dbReference>
<protein>
    <submittedName>
        <fullName evidence="1">Uncharacterized protein</fullName>
    </submittedName>
</protein>
<accession>A0A4Z2IQS4</accession>
<name>A0A4Z2IQS4_9TELE</name>
<comment type="caution">
    <text evidence="1">The sequence shown here is derived from an EMBL/GenBank/DDBJ whole genome shotgun (WGS) entry which is preliminary data.</text>
</comment>
<evidence type="ECO:0000313" key="1">
    <source>
        <dbReference type="EMBL" id="TNN80265.1"/>
    </source>
</evidence>
<proteinExistence type="predicted"/>
<dbReference type="Proteomes" id="UP000314294">
    <property type="component" value="Unassembled WGS sequence"/>
</dbReference>
<organism evidence="1 2">
    <name type="scientific">Liparis tanakae</name>
    <name type="common">Tanaka's snailfish</name>
    <dbReference type="NCBI Taxonomy" id="230148"/>
    <lineage>
        <taxon>Eukaryota</taxon>
        <taxon>Metazoa</taxon>
        <taxon>Chordata</taxon>
        <taxon>Craniata</taxon>
        <taxon>Vertebrata</taxon>
        <taxon>Euteleostomi</taxon>
        <taxon>Actinopterygii</taxon>
        <taxon>Neopterygii</taxon>
        <taxon>Teleostei</taxon>
        <taxon>Neoteleostei</taxon>
        <taxon>Acanthomorphata</taxon>
        <taxon>Eupercaria</taxon>
        <taxon>Perciformes</taxon>
        <taxon>Cottioidei</taxon>
        <taxon>Cottales</taxon>
        <taxon>Liparidae</taxon>
        <taxon>Liparis</taxon>
    </lineage>
</organism>
<keyword evidence="2" id="KW-1185">Reference proteome</keyword>